<name>A0ABV7ZUR4_9GAMM</name>
<dbReference type="NCBIfam" id="TIGR02532">
    <property type="entry name" value="IV_pilin_GFxxxE"/>
    <property type="match status" value="1"/>
</dbReference>
<dbReference type="RefSeq" id="WP_380693518.1">
    <property type="nucleotide sequence ID" value="NZ_JBHRYR010000002.1"/>
</dbReference>
<dbReference type="Gene3D" id="3.30.700.10">
    <property type="entry name" value="Glycoprotein, Type 4 Pilin"/>
    <property type="match status" value="1"/>
</dbReference>
<evidence type="ECO:0000256" key="1">
    <source>
        <dbReference type="SAM" id="Phobius"/>
    </source>
</evidence>
<dbReference type="InterPro" id="IPR045584">
    <property type="entry name" value="Pilin-like"/>
</dbReference>
<keyword evidence="1" id="KW-1133">Transmembrane helix</keyword>
<dbReference type="Pfam" id="PF07963">
    <property type="entry name" value="N_methyl"/>
    <property type="match status" value="1"/>
</dbReference>
<dbReference type="Proteomes" id="UP001595617">
    <property type="component" value="Unassembled WGS sequence"/>
</dbReference>
<organism evidence="2 3">
    <name type="scientific">Saccharospirillum mangrovi</name>
    <dbReference type="NCBI Taxonomy" id="2161747"/>
    <lineage>
        <taxon>Bacteria</taxon>
        <taxon>Pseudomonadati</taxon>
        <taxon>Pseudomonadota</taxon>
        <taxon>Gammaproteobacteria</taxon>
        <taxon>Oceanospirillales</taxon>
        <taxon>Saccharospirillaceae</taxon>
        <taxon>Saccharospirillum</taxon>
    </lineage>
</organism>
<dbReference type="PROSITE" id="PS00409">
    <property type="entry name" value="PROKAR_NTER_METHYL"/>
    <property type="match status" value="1"/>
</dbReference>
<dbReference type="EMBL" id="JBHRYR010000002">
    <property type="protein sequence ID" value="MFC3851945.1"/>
    <property type="molecule type" value="Genomic_DNA"/>
</dbReference>
<keyword evidence="1" id="KW-0472">Membrane</keyword>
<keyword evidence="1" id="KW-0812">Transmembrane</keyword>
<comment type="caution">
    <text evidence="2">The sequence shown here is derived from an EMBL/GenBank/DDBJ whole genome shotgun (WGS) entry which is preliminary data.</text>
</comment>
<feature type="transmembrane region" description="Helical" evidence="1">
    <location>
        <begin position="16"/>
        <end position="37"/>
    </location>
</feature>
<gene>
    <name evidence="2" type="ORF">ACFOOG_03775</name>
</gene>
<dbReference type="SUPFAM" id="SSF54523">
    <property type="entry name" value="Pili subunits"/>
    <property type="match status" value="1"/>
</dbReference>
<keyword evidence="3" id="KW-1185">Reference proteome</keyword>
<evidence type="ECO:0000313" key="3">
    <source>
        <dbReference type="Proteomes" id="UP001595617"/>
    </source>
</evidence>
<dbReference type="InterPro" id="IPR012902">
    <property type="entry name" value="N_methyl_site"/>
</dbReference>
<proteinExistence type="predicted"/>
<reference evidence="3" key="1">
    <citation type="journal article" date="2019" name="Int. J. Syst. Evol. Microbiol.">
        <title>The Global Catalogue of Microorganisms (GCM) 10K type strain sequencing project: providing services to taxonomists for standard genome sequencing and annotation.</title>
        <authorList>
            <consortium name="The Broad Institute Genomics Platform"/>
            <consortium name="The Broad Institute Genome Sequencing Center for Infectious Disease"/>
            <person name="Wu L."/>
            <person name="Ma J."/>
        </authorList>
    </citation>
    <scope>NUCLEOTIDE SEQUENCE [LARGE SCALE GENOMIC DNA]</scope>
    <source>
        <strain evidence="3">IBRC 10765</strain>
    </source>
</reference>
<evidence type="ECO:0000313" key="2">
    <source>
        <dbReference type="EMBL" id="MFC3851945.1"/>
    </source>
</evidence>
<protein>
    <submittedName>
        <fullName evidence="2">Type II secretion system protein</fullName>
    </submittedName>
</protein>
<accession>A0ABV7ZUR4</accession>
<sequence length="282" mass="30252">MIPFSLHQRPQRGFTLIELIMVIVLVGIIATVVGPIVGNQFQAYSQSSARAEQVENLQGVMQRILLDVGRAVPNSVEVSNGEQTLTFLVLSPADQGRQPFGVYSTPVAAAVSELNVLDCLPNNQGHFVVLGPLDGDDTLGYYVEARTDNSYDQGPVTAFVSSANIIAQNCATTNPITTLTLPRAHAFPVPSPSQRLYLTTGRVEYRCVGNTLQRVVDTPYAGINGTVPTQTPRLLSNNVSACRFSLDGGSLSVTPTLTLALALTQNEETVRLVQFKGLVNAP</sequence>